<feature type="region of interest" description="Disordered" evidence="10">
    <location>
        <begin position="886"/>
        <end position="910"/>
    </location>
</feature>
<evidence type="ECO:0000256" key="9">
    <source>
        <dbReference type="RuleBase" id="RU364149"/>
    </source>
</evidence>
<comment type="function">
    <text evidence="9">Component of the Mediator complex, a coactivator involved in the regulated transcription of nearly all RNA polymerase II-dependent genes. Mediator functions as a bridge to convey information from gene-specific regulatory proteins to the basal RNA polymerase II transcription machinery. Mediator is recruited to promoters by direct interactions with regulatory proteins and serves as a scaffold for the assembly of a functional preinitiation complex with RNA polymerase II and the general transcription factors.</text>
</comment>
<evidence type="ECO:0000256" key="1">
    <source>
        <dbReference type="ARBA" id="ARBA00004123"/>
    </source>
</evidence>
<evidence type="ECO:0000256" key="2">
    <source>
        <dbReference type="ARBA" id="ARBA00006543"/>
    </source>
</evidence>
<sequence length="967" mass="107843">MDPSFTNMDDLFGDSEHVDLQSIAVPPVKGLARRVDELGASGCCQKIAWSKNGCVAYITPDGAAVHLKVFSRDIETGAWDLGKDVPLDIPQGREHFPFVHLSWSHLGNDMVVVDVAGRVLNFSCAMALDRMQYFKAELAHPEAEADGVVGLHWLAIYPYEQKNQIAWSAERDGAKWKWNIRSHLFHDAHHPIPTKASLIYLKRHGELVLRFQQNDNAWQESSTLLGPMISTQESFTHAAFASNNDDSLLMAAYDVKRQMHLYRIETAWQVAQEKHSQNAGHFDKPILQVSLIALEENCGPANMITTDIGSGTEARGPAPAQLTHLSFLPVTPDQSDGSLPTIQAIYCKPPNLVAVDHLQSQEAPHSVIVKWEVHQLQQNQLHPSLDQVTSKKKAIGSVTARTIFQLKRTTDFPMHAVVLTCVSVWYHMLLAFHYSDGTIEFRKRSTMEILVGDGNTDNVTSLFQTGFAFPHGEPSIHMALSPNYCIAACMQQDSTTKLRSLEYQRGTLSISDNAPENEPRNSAALAALILQSASSANQYFSSDDIFSVMGSLAPHRTREFTTLLFEALQLNIDCGVDDSNTNYLMLLGRSPFFVKVLSSMHLLGLSSPVDRDLSSKMAWIILNIKYVTQILTSITRMHGHLDKILLRPEVVPQFIGICRWIMHFIAYTMDGLFELGRALDTSTTPLDAASLTKFFREQNNPAVLLLLSAFPRTMFKLWAQPLAWIKRSADNFTSASAPVQAPEIRKLYVPLAAALADIPFDWRWFERLVSETHDATRSLYKKANLSDAARNSLERDTLLGTVPDLFAPLAARLITDTLWNSDAPGGALADKLDSGRLMFFDTTWLGFTESQRARHWHNDHVVDVCQKMVIRGVGAQEHPITAATLAARKRSDSQLSANGRRAEGESESESERKRLLRRCVRCASLMEDVTVNQAGYTPHHLSWLMGIAKHCVCGNSWMLVPEGKGDK</sequence>
<keyword evidence="4 9" id="KW-0805">Transcription regulation</keyword>
<evidence type="ECO:0000256" key="6">
    <source>
        <dbReference type="ARBA" id="ARBA00023163"/>
    </source>
</evidence>
<dbReference type="Proteomes" id="UP000193240">
    <property type="component" value="Unassembled WGS sequence"/>
</dbReference>
<reference evidence="13 14" key="1">
    <citation type="journal article" date="2017" name="Genome Announc.">
        <title>Genome sequence of the saprophytic ascomycete Epicoccum nigrum ICMP 19927 strain isolated from New Zealand.</title>
        <authorList>
            <person name="Fokin M."/>
            <person name="Fleetwood D."/>
            <person name="Weir B.S."/>
            <person name="Villas-Boas S.G."/>
        </authorList>
    </citation>
    <scope>NUCLEOTIDE SEQUENCE [LARGE SCALE GENOMIC DNA]</scope>
    <source>
        <strain evidence="13 14">ICMP 19927</strain>
    </source>
</reference>
<dbReference type="EMBL" id="KZ107853">
    <property type="protein sequence ID" value="OSS45882.1"/>
    <property type="molecule type" value="Genomic_DNA"/>
</dbReference>
<organism evidence="13 14">
    <name type="scientific">Epicoccum nigrum</name>
    <name type="common">Soil fungus</name>
    <name type="synonym">Epicoccum purpurascens</name>
    <dbReference type="NCBI Taxonomy" id="105696"/>
    <lineage>
        <taxon>Eukaryota</taxon>
        <taxon>Fungi</taxon>
        <taxon>Dikarya</taxon>
        <taxon>Ascomycota</taxon>
        <taxon>Pezizomycotina</taxon>
        <taxon>Dothideomycetes</taxon>
        <taxon>Pleosporomycetidae</taxon>
        <taxon>Pleosporales</taxon>
        <taxon>Pleosporineae</taxon>
        <taxon>Didymellaceae</taxon>
        <taxon>Epicoccum</taxon>
    </lineage>
</organism>
<evidence type="ECO:0000313" key="13">
    <source>
        <dbReference type="EMBL" id="OSS45882.1"/>
    </source>
</evidence>
<comment type="subcellular location">
    <subcellularLocation>
        <location evidence="1 9">Nucleus</location>
    </subcellularLocation>
</comment>
<keyword evidence="7 9" id="KW-0539">Nucleus</keyword>
<accession>A0A1Y2LQN5</accession>
<comment type="subunit">
    <text evidence="9">Component of the Mediator complex.</text>
</comment>
<dbReference type="InterPro" id="IPR048338">
    <property type="entry name" value="Mediator_Med16"/>
</dbReference>
<dbReference type="GO" id="GO:0045893">
    <property type="term" value="P:positive regulation of DNA-templated transcription"/>
    <property type="evidence" value="ECO:0007669"/>
    <property type="project" value="TreeGrafter"/>
</dbReference>
<dbReference type="STRING" id="105696.A0A1Y2LQN5"/>
<proteinExistence type="inferred from homology"/>
<feature type="domain" description="Mediator complex subunit 16 C-terminal" evidence="12">
    <location>
        <begin position="828"/>
        <end position="958"/>
    </location>
</feature>
<dbReference type="AlphaFoldDB" id="A0A1Y2LQN5"/>
<evidence type="ECO:0000256" key="5">
    <source>
        <dbReference type="ARBA" id="ARBA00023159"/>
    </source>
</evidence>
<dbReference type="OMA" id="FDTTWLG"/>
<name>A0A1Y2LQN5_EPING</name>
<comment type="similarity">
    <text evidence="2 9">Belongs to the Mediator complex subunit 16 family.</text>
</comment>
<evidence type="ECO:0000256" key="8">
    <source>
        <dbReference type="ARBA" id="ARBA00032015"/>
    </source>
</evidence>
<evidence type="ECO:0000313" key="14">
    <source>
        <dbReference type="Proteomes" id="UP000193240"/>
    </source>
</evidence>
<dbReference type="InterPro" id="IPR021665">
    <property type="entry name" value="Mediator_Med16_N"/>
</dbReference>
<dbReference type="Pfam" id="PF11635">
    <property type="entry name" value="Med16_N"/>
    <property type="match status" value="1"/>
</dbReference>
<dbReference type="PANTHER" id="PTHR13224">
    <property type="entry name" value="THYROID HORMONE RECEPTOR-ASSOCIATED PROTEIN-RELATED"/>
    <property type="match status" value="1"/>
</dbReference>
<dbReference type="InterPro" id="IPR048339">
    <property type="entry name" value="Mediator_Med16_C"/>
</dbReference>
<evidence type="ECO:0000259" key="11">
    <source>
        <dbReference type="Pfam" id="PF11635"/>
    </source>
</evidence>
<evidence type="ECO:0000259" key="12">
    <source>
        <dbReference type="Pfam" id="PF20719"/>
    </source>
</evidence>
<feature type="compositionally biased region" description="Basic and acidic residues" evidence="10">
    <location>
        <begin position="900"/>
        <end position="910"/>
    </location>
</feature>
<evidence type="ECO:0000256" key="10">
    <source>
        <dbReference type="SAM" id="MobiDB-lite"/>
    </source>
</evidence>
<feature type="domain" description="Mediator complex subunit Med16 N-terminal" evidence="11">
    <location>
        <begin position="140"/>
        <end position="471"/>
    </location>
</feature>
<protein>
    <recommendedName>
        <fullName evidence="3 9">Mediator of RNA polymerase II transcription subunit 16</fullName>
    </recommendedName>
    <alternativeName>
        <fullName evidence="8 9">Mediator complex subunit 16</fullName>
    </alternativeName>
</protein>
<evidence type="ECO:0000256" key="7">
    <source>
        <dbReference type="ARBA" id="ARBA00023242"/>
    </source>
</evidence>
<evidence type="ECO:0000256" key="3">
    <source>
        <dbReference type="ARBA" id="ARBA00019614"/>
    </source>
</evidence>
<gene>
    <name evidence="9" type="primary">MED16</name>
    <name evidence="13" type="ORF">B5807_09753</name>
</gene>
<keyword evidence="5 9" id="KW-0010">Activator</keyword>
<keyword evidence="14" id="KW-1185">Reference proteome</keyword>
<dbReference type="GO" id="GO:0016592">
    <property type="term" value="C:mediator complex"/>
    <property type="evidence" value="ECO:0007669"/>
    <property type="project" value="InterPro"/>
</dbReference>
<dbReference type="PANTHER" id="PTHR13224:SF6">
    <property type="entry name" value="MEDIATOR OF RNA POLYMERASE II TRANSCRIPTION SUBUNIT 16"/>
    <property type="match status" value="1"/>
</dbReference>
<keyword evidence="6 9" id="KW-0804">Transcription</keyword>
<evidence type="ECO:0000256" key="4">
    <source>
        <dbReference type="ARBA" id="ARBA00023015"/>
    </source>
</evidence>
<dbReference type="InParanoid" id="A0A1Y2LQN5"/>
<dbReference type="Pfam" id="PF20719">
    <property type="entry name" value="Med16_C"/>
    <property type="match status" value="1"/>
</dbReference>